<evidence type="ECO:0000313" key="5">
    <source>
        <dbReference type="EMBL" id="UOO96411.1"/>
    </source>
</evidence>
<dbReference type="NCBIfam" id="TIGR04281">
    <property type="entry name" value="peripla_PGF_1"/>
    <property type="match status" value="1"/>
</dbReference>
<organism evidence="5 6">
    <name type="scientific">Halococcus dombrowskii</name>
    <dbReference type="NCBI Taxonomy" id="179637"/>
    <lineage>
        <taxon>Archaea</taxon>
        <taxon>Methanobacteriati</taxon>
        <taxon>Methanobacteriota</taxon>
        <taxon>Stenosarchaea group</taxon>
        <taxon>Halobacteria</taxon>
        <taxon>Halobacteriales</taxon>
        <taxon>Halococcaceae</taxon>
        <taxon>Halococcus</taxon>
    </lineage>
</organism>
<evidence type="ECO:0000259" key="4">
    <source>
        <dbReference type="PROSITE" id="PS50983"/>
    </source>
</evidence>
<dbReference type="PANTHER" id="PTHR30535:SF34">
    <property type="entry name" value="MOLYBDATE-BINDING PROTEIN MOLA"/>
    <property type="match status" value="1"/>
</dbReference>
<evidence type="ECO:0000256" key="1">
    <source>
        <dbReference type="ARBA" id="ARBA00022729"/>
    </source>
</evidence>
<dbReference type="GO" id="GO:0005886">
    <property type="term" value="C:plasma membrane"/>
    <property type="evidence" value="ECO:0007669"/>
    <property type="project" value="UniProtKB-SubCell"/>
</dbReference>
<feature type="compositionally biased region" description="Low complexity" evidence="2">
    <location>
        <begin position="333"/>
        <end position="370"/>
    </location>
</feature>
<dbReference type="GO" id="GO:0030115">
    <property type="term" value="C:S-layer"/>
    <property type="evidence" value="ECO:0007669"/>
    <property type="project" value="UniProtKB-SubCell"/>
</dbReference>
<dbReference type="NCBIfam" id="NF038402">
    <property type="entry name" value="TroA_like"/>
    <property type="match status" value="1"/>
</dbReference>
<dbReference type="PANTHER" id="PTHR30535">
    <property type="entry name" value="VITAMIN B12-BINDING PROTEIN"/>
    <property type="match status" value="1"/>
</dbReference>
<keyword evidence="3" id="KW-0472">Membrane</keyword>
<dbReference type="Pfam" id="PF18204">
    <property type="entry name" value="PGF-CTERM"/>
    <property type="match status" value="1"/>
</dbReference>
<evidence type="ECO:0000313" key="6">
    <source>
        <dbReference type="Proteomes" id="UP000830542"/>
    </source>
</evidence>
<dbReference type="RefSeq" id="WP_244705091.1">
    <property type="nucleotide sequence ID" value="NZ_BAAADN010000043.1"/>
</dbReference>
<feature type="transmembrane region" description="Helical" evidence="3">
    <location>
        <begin position="397"/>
        <end position="414"/>
    </location>
</feature>
<proteinExistence type="predicted"/>
<dbReference type="InterPro" id="IPR026371">
    <property type="entry name" value="PGF_CTERM"/>
</dbReference>
<dbReference type="EMBL" id="CP095005">
    <property type="protein sequence ID" value="UOO96411.1"/>
    <property type="molecule type" value="Genomic_DNA"/>
</dbReference>
<dbReference type="SUPFAM" id="SSF53807">
    <property type="entry name" value="Helical backbone' metal receptor"/>
    <property type="match status" value="1"/>
</dbReference>
<dbReference type="GO" id="GO:0071281">
    <property type="term" value="P:cellular response to iron ion"/>
    <property type="evidence" value="ECO:0007669"/>
    <property type="project" value="TreeGrafter"/>
</dbReference>
<keyword evidence="1" id="KW-0732">Signal</keyword>
<keyword evidence="6" id="KW-1185">Reference proteome</keyword>
<dbReference type="PROSITE" id="PS50983">
    <property type="entry name" value="FE_B12_PBP"/>
    <property type="match status" value="1"/>
</dbReference>
<dbReference type="NCBIfam" id="TIGR04126">
    <property type="entry name" value="PGF_CTERM"/>
    <property type="match status" value="1"/>
</dbReference>
<gene>
    <name evidence="5" type="ORF">MUK72_06830</name>
</gene>
<evidence type="ECO:0000256" key="3">
    <source>
        <dbReference type="SAM" id="Phobius"/>
    </source>
</evidence>
<reference evidence="5" key="1">
    <citation type="submission" date="2022-04" db="EMBL/GenBank/DDBJ databases">
        <title>Sequencing and genomic assembly of Halococcus dombrowskii.</title>
        <authorList>
            <person name="Lim S.W."/>
            <person name="MacLea K.S."/>
        </authorList>
    </citation>
    <scope>NUCLEOTIDE SEQUENCE</scope>
    <source>
        <strain evidence="5">H4</strain>
    </source>
</reference>
<protein>
    <submittedName>
        <fullName evidence="5">PGF-CTERM-anchored ABC transporter substrate-binding protein</fullName>
    </submittedName>
</protein>
<evidence type="ECO:0000256" key="2">
    <source>
        <dbReference type="SAM" id="MobiDB-lite"/>
    </source>
</evidence>
<name>A0AAX3AQV7_HALDO</name>
<dbReference type="InterPro" id="IPR002491">
    <property type="entry name" value="ABC_transptr_periplasmic_BD"/>
</dbReference>
<sequence length="417" mass="41891">MLPKTASAVMVVLVMVAGIGPAAASPAALGSQPAQTASCSFPVTATDATGTDVTIDEEPERIVTLQPSAAQTLWEIGARDKVVGVSKYASYLDGAESRTNISGAGQQFVNVEKVTGLEPDLVLAPNTIPNETVETLRGAGLTVFKFEFASSFADISSKTNRTGQLVGACDEAERTVSEMETRVDAIRQAVGNESAPGALYLQTGSFVPGNGTFIGDVLTTGGAENLAASEGIEGYQKISAEVVASQNVEWIVTSDRSIVPDEAPWSGTTAVQRNQTLVVNGSYISEPAPRVILPLTAIARNLHPEAIQSANLSGTSIGQANRSANATTAQPIAADGGTVTTSADDAATSAGDGATAAATDGSGAADDATDAAGDATDAAATGTAADATTTSSGSGPGFGVTVAIVALLGAALLARRT</sequence>
<keyword evidence="3" id="KW-0812">Transmembrane</keyword>
<dbReference type="Pfam" id="PF01497">
    <property type="entry name" value="Peripla_BP_2"/>
    <property type="match status" value="1"/>
</dbReference>
<accession>A0AAX3AQV7</accession>
<feature type="region of interest" description="Disordered" evidence="2">
    <location>
        <begin position="322"/>
        <end position="370"/>
    </location>
</feature>
<dbReference type="GeneID" id="71761548"/>
<dbReference type="InterPro" id="IPR054828">
    <property type="entry name" value="Vit_B12_bind_prot"/>
</dbReference>
<dbReference type="InterPro" id="IPR026469">
    <property type="entry name" value="Peripla_PGF_1"/>
</dbReference>
<feature type="domain" description="Fe/B12 periplasmic-binding" evidence="4">
    <location>
        <begin position="61"/>
        <end position="306"/>
    </location>
</feature>
<keyword evidence="3" id="KW-1133">Transmembrane helix</keyword>
<dbReference type="Gene3D" id="3.40.50.1980">
    <property type="entry name" value="Nitrogenase molybdenum iron protein domain"/>
    <property type="match status" value="2"/>
</dbReference>
<dbReference type="KEGG" id="hdo:MUK72_06830"/>
<dbReference type="Proteomes" id="UP000830542">
    <property type="component" value="Chromosome"/>
</dbReference>
<dbReference type="InterPro" id="IPR050902">
    <property type="entry name" value="ABC_Transporter_SBP"/>
</dbReference>
<dbReference type="AlphaFoldDB" id="A0AAX3AQV7"/>